<keyword evidence="3 6" id="KW-0812">Transmembrane</keyword>
<name>A0A2N0DE02_RHISU</name>
<keyword evidence="5 6" id="KW-0472">Membrane</keyword>
<protein>
    <submittedName>
        <fullName evidence="8">ABC transporter permease</fullName>
    </submittedName>
</protein>
<feature type="transmembrane region" description="Helical" evidence="6">
    <location>
        <begin position="54"/>
        <end position="78"/>
    </location>
</feature>
<feature type="transmembrane region" description="Helical" evidence="6">
    <location>
        <begin position="12"/>
        <end position="34"/>
    </location>
</feature>
<proteinExistence type="inferred from homology"/>
<evidence type="ECO:0000256" key="4">
    <source>
        <dbReference type="ARBA" id="ARBA00022989"/>
    </source>
</evidence>
<dbReference type="PANTHER" id="PTHR30177">
    <property type="entry name" value="GLYCINE BETAINE/L-PROLINE TRANSPORT SYSTEM PERMEASE PROTEIN PROW"/>
    <property type="match status" value="1"/>
</dbReference>
<dbReference type="GO" id="GO:0005886">
    <property type="term" value="C:plasma membrane"/>
    <property type="evidence" value="ECO:0007669"/>
    <property type="project" value="UniProtKB-SubCell"/>
</dbReference>
<dbReference type="EMBL" id="PIQN01000005">
    <property type="protein sequence ID" value="PKA44329.1"/>
    <property type="molecule type" value="Genomic_DNA"/>
</dbReference>
<dbReference type="Proteomes" id="UP001060123">
    <property type="component" value="Chromosome"/>
</dbReference>
<dbReference type="PANTHER" id="PTHR30177:SF32">
    <property type="entry name" value="GLYCINE BETAINE UPTAKE SYSTEM PERMEASE PROTEIN YEHW"/>
    <property type="match status" value="1"/>
</dbReference>
<evidence type="ECO:0000256" key="2">
    <source>
        <dbReference type="ARBA" id="ARBA00022448"/>
    </source>
</evidence>
<evidence type="ECO:0000313" key="11">
    <source>
        <dbReference type="Proteomes" id="UP001060123"/>
    </source>
</evidence>
<evidence type="ECO:0000313" key="9">
    <source>
        <dbReference type="EMBL" id="UWU14568.1"/>
    </source>
</evidence>
<feature type="transmembrane region" description="Helical" evidence="6">
    <location>
        <begin position="99"/>
        <end position="129"/>
    </location>
</feature>
<accession>A0A2N0DE02</accession>
<dbReference type="PROSITE" id="PS50928">
    <property type="entry name" value="ABC_TM1"/>
    <property type="match status" value="1"/>
</dbReference>
<evidence type="ECO:0000256" key="3">
    <source>
        <dbReference type="ARBA" id="ARBA00022692"/>
    </source>
</evidence>
<evidence type="ECO:0000256" key="6">
    <source>
        <dbReference type="RuleBase" id="RU363032"/>
    </source>
</evidence>
<dbReference type="EMBL" id="CP104143">
    <property type="protein sequence ID" value="UWU14568.1"/>
    <property type="molecule type" value="Genomic_DNA"/>
</dbReference>
<dbReference type="InterPro" id="IPR035906">
    <property type="entry name" value="MetI-like_sf"/>
</dbReference>
<reference evidence="8 10" key="1">
    <citation type="submission" date="2017-11" db="EMBL/GenBank/DDBJ databases">
        <authorList>
            <person name="Han C.G."/>
        </authorList>
    </citation>
    <scope>NUCLEOTIDE SEQUENCE [LARGE SCALE GENOMIC DNA]</scope>
    <source>
        <strain evidence="8 10">HCNT1</strain>
    </source>
</reference>
<dbReference type="RefSeq" id="WP_027510735.1">
    <property type="nucleotide sequence ID" value="NZ_CP104143.1"/>
</dbReference>
<reference evidence="9" key="3">
    <citation type="submission" date="2022-09" db="EMBL/GenBank/DDBJ databases">
        <title>Australian commercial rhizobial inoculants.</title>
        <authorList>
            <person name="Kohlmeier M.G."/>
            <person name="O'Hara G.W."/>
            <person name="Colombi E."/>
            <person name="Ramsay J.P."/>
            <person name="Terpolilli J."/>
        </authorList>
    </citation>
    <scope>NUCLEOTIDE SEQUENCE</scope>
    <source>
        <strain evidence="9">WSM1592</strain>
    </source>
</reference>
<dbReference type="InterPro" id="IPR000515">
    <property type="entry name" value="MetI-like"/>
</dbReference>
<evidence type="ECO:0000313" key="8">
    <source>
        <dbReference type="EMBL" id="PKA44329.1"/>
    </source>
</evidence>
<dbReference type="Pfam" id="PF00528">
    <property type="entry name" value="BPD_transp_1"/>
    <property type="match status" value="1"/>
</dbReference>
<feature type="domain" description="ABC transmembrane type-1" evidence="7">
    <location>
        <begin position="52"/>
        <end position="233"/>
    </location>
</feature>
<dbReference type="InterPro" id="IPR051204">
    <property type="entry name" value="ABC_transp_perm/SBD"/>
</dbReference>
<gene>
    <name evidence="8" type="ORF">CWR43_08595</name>
    <name evidence="9" type="ORF">N2599_00570</name>
</gene>
<dbReference type="SUPFAM" id="SSF161098">
    <property type="entry name" value="MetI-like"/>
    <property type="match status" value="1"/>
</dbReference>
<feature type="transmembrane region" description="Helical" evidence="6">
    <location>
        <begin position="214"/>
        <end position="233"/>
    </location>
</feature>
<dbReference type="AlphaFoldDB" id="A0A2N0DE02"/>
<dbReference type="GO" id="GO:0055085">
    <property type="term" value="P:transmembrane transport"/>
    <property type="evidence" value="ECO:0007669"/>
    <property type="project" value="InterPro"/>
</dbReference>
<keyword evidence="2 6" id="KW-0813">Transport</keyword>
<evidence type="ECO:0000313" key="10">
    <source>
        <dbReference type="Proteomes" id="UP000232164"/>
    </source>
</evidence>
<evidence type="ECO:0000259" key="7">
    <source>
        <dbReference type="PROSITE" id="PS50928"/>
    </source>
</evidence>
<sequence length="249" mass="25902">MKLVVANLFRVVALAVLLILLFRTEWLSFILVALTNNNAPPVYTQNSLPSLALGHLELVVVSIVGSAILAVLAGIFVTRKSGEDFLPLSRAIANAGQTFPPVAVLALAVPATGFGAAPTLIALFLYGLLPIFENTVSGLRQVSPSVLDAADGMGMDATQRLFRVELPLALPLILEGLKVATVINIGTATIGSTVAAKGLGEVIIAGLISDNTAFILQGGLIVGLMAVLIYDGMGLVENAITRRIGLRPA</sequence>
<dbReference type="CDD" id="cd06261">
    <property type="entry name" value="TM_PBP2"/>
    <property type="match status" value="1"/>
</dbReference>
<evidence type="ECO:0000256" key="5">
    <source>
        <dbReference type="ARBA" id="ARBA00023136"/>
    </source>
</evidence>
<dbReference type="Gene3D" id="1.10.3720.10">
    <property type="entry name" value="MetI-like"/>
    <property type="match status" value="1"/>
</dbReference>
<keyword evidence="11" id="KW-1185">Reference proteome</keyword>
<comment type="subcellular location">
    <subcellularLocation>
        <location evidence="1 6">Cell membrane</location>
        <topology evidence="1 6">Multi-pass membrane protein</topology>
    </subcellularLocation>
</comment>
<organism evidence="8 10">
    <name type="scientific">Rhizobium sullae</name>
    <name type="common">Rhizobium hedysari</name>
    <dbReference type="NCBI Taxonomy" id="50338"/>
    <lineage>
        <taxon>Bacteria</taxon>
        <taxon>Pseudomonadati</taxon>
        <taxon>Pseudomonadota</taxon>
        <taxon>Alphaproteobacteria</taxon>
        <taxon>Hyphomicrobiales</taxon>
        <taxon>Rhizobiaceae</taxon>
        <taxon>Rhizobium/Agrobacterium group</taxon>
        <taxon>Rhizobium</taxon>
    </lineage>
</organism>
<dbReference type="STRING" id="1041146.GCA_000427985_01266"/>
<reference evidence="8 10" key="2">
    <citation type="submission" date="2017-12" db="EMBL/GenBank/DDBJ databases">
        <title>Genome sequence of Rhizobium sullae HCNT1 isolated from Sulla coronaria nodules and featuring peculiar denitrification phenotypes.</title>
        <authorList>
            <person name="De Diego-Diaz B."/>
            <person name="Treu L."/>
            <person name="Campanaro S."/>
            <person name="Da Silva Duarte V."/>
            <person name="Basaglia M."/>
            <person name="Favaro L."/>
            <person name="Casella S."/>
            <person name="Squartini A."/>
        </authorList>
    </citation>
    <scope>NUCLEOTIDE SEQUENCE [LARGE SCALE GENOMIC DNA]</scope>
    <source>
        <strain evidence="8 10">HCNT1</strain>
    </source>
</reference>
<comment type="similarity">
    <text evidence="6">Belongs to the binding-protein-dependent transport system permease family.</text>
</comment>
<dbReference type="Proteomes" id="UP000232164">
    <property type="component" value="Unassembled WGS sequence"/>
</dbReference>
<dbReference type="OrthoDB" id="9801163at2"/>
<evidence type="ECO:0000256" key="1">
    <source>
        <dbReference type="ARBA" id="ARBA00004651"/>
    </source>
</evidence>
<keyword evidence="4 6" id="KW-1133">Transmembrane helix</keyword>